<evidence type="ECO:0008006" key="3">
    <source>
        <dbReference type="Google" id="ProtNLM"/>
    </source>
</evidence>
<dbReference type="InterPro" id="IPR052147">
    <property type="entry name" value="PP2-like/Lectin"/>
</dbReference>
<dbReference type="Proteomes" id="UP000327013">
    <property type="component" value="Chromosome 4"/>
</dbReference>
<sequence>MAKRAATDAESGEIFLEHKRKKKRADEKTGHYSFTVYARSLYISWADCENWTWNCLKEKSDEIIEVAKLSHVCWLDVRGNLDISDLSTEVVYEIVYVVKLTEGASGWELPIQLILAHPDGRLQVRKVSLLEKPRRQWIELNVGNFQRKKGELGEVGFRICEHEGHWKRGLIIKGAVIRPKQTTIL</sequence>
<dbReference type="PANTHER" id="PTHR48478">
    <property type="entry name" value="LECTIN-LIKE"/>
    <property type="match status" value="1"/>
</dbReference>
<dbReference type="AlphaFoldDB" id="A0A660KTK6"/>
<gene>
    <name evidence="1" type="ORF">FH972_009877</name>
</gene>
<evidence type="ECO:0000313" key="2">
    <source>
        <dbReference type="Proteomes" id="UP000327013"/>
    </source>
</evidence>
<proteinExistence type="predicted"/>
<protein>
    <recommendedName>
        <fullName evidence="3">Phloem protein 2</fullName>
    </recommendedName>
</protein>
<dbReference type="PANTHER" id="PTHR48478:SF1">
    <property type="entry name" value="LECTIN-LIKE"/>
    <property type="match status" value="1"/>
</dbReference>
<dbReference type="GO" id="GO:0030246">
    <property type="term" value="F:carbohydrate binding"/>
    <property type="evidence" value="ECO:0007669"/>
    <property type="project" value="InterPro"/>
</dbReference>
<dbReference type="Pfam" id="PF14299">
    <property type="entry name" value="PP2"/>
    <property type="match status" value="1"/>
</dbReference>
<accession>A0A660KTK6</accession>
<dbReference type="OrthoDB" id="533833at2759"/>
<organism evidence="1 2">
    <name type="scientific">Carpinus fangiana</name>
    <dbReference type="NCBI Taxonomy" id="176857"/>
    <lineage>
        <taxon>Eukaryota</taxon>
        <taxon>Viridiplantae</taxon>
        <taxon>Streptophyta</taxon>
        <taxon>Embryophyta</taxon>
        <taxon>Tracheophyta</taxon>
        <taxon>Spermatophyta</taxon>
        <taxon>Magnoliopsida</taxon>
        <taxon>eudicotyledons</taxon>
        <taxon>Gunneridae</taxon>
        <taxon>Pentapetalae</taxon>
        <taxon>rosids</taxon>
        <taxon>fabids</taxon>
        <taxon>Fagales</taxon>
        <taxon>Betulaceae</taxon>
        <taxon>Carpinus</taxon>
    </lineage>
</organism>
<dbReference type="InterPro" id="IPR025886">
    <property type="entry name" value="PP2-like"/>
</dbReference>
<name>A0A660KTK6_9ROSI</name>
<keyword evidence="2" id="KW-1185">Reference proteome</keyword>
<evidence type="ECO:0000313" key="1">
    <source>
        <dbReference type="EMBL" id="KAE8037276.1"/>
    </source>
</evidence>
<dbReference type="EMBL" id="CM017324">
    <property type="protein sequence ID" value="KAE8037276.1"/>
    <property type="molecule type" value="Genomic_DNA"/>
</dbReference>
<reference evidence="1 2" key="1">
    <citation type="submission" date="2019-06" db="EMBL/GenBank/DDBJ databases">
        <title>A chromosomal-level reference genome of Carpinus fangiana (Coryloideae, Betulaceae).</title>
        <authorList>
            <person name="Yang X."/>
            <person name="Wang Z."/>
            <person name="Zhang L."/>
            <person name="Hao G."/>
            <person name="Liu J."/>
            <person name="Yang Y."/>
        </authorList>
    </citation>
    <scope>NUCLEOTIDE SEQUENCE [LARGE SCALE GENOMIC DNA]</scope>
    <source>
        <strain evidence="1">Cfa_2016G</strain>
        <tissue evidence="1">Leaf</tissue>
    </source>
</reference>